<reference evidence="1" key="1">
    <citation type="submission" date="2020-10" db="EMBL/GenBank/DDBJ databases">
        <title>Connecting structure to function with the recovery of over 1000 high-quality activated sludge metagenome-assembled genomes encoding full-length rRNA genes using long-read sequencing.</title>
        <authorList>
            <person name="Singleton C.M."/>
            <person name="Petriglieri F."/>
            <person name="Kristensen J.M."/>
            <person name="Kirkegaard R.H."/>
            <person name="Michaelsen T.Y."/>
            <person name="Andersen M.H."/>
            <person name="Karst S.M."/>
            <person name="Dueholm M.S."/>
            <person name="Nielsen P.H."/>
            <person name="Albertsen M."/>
        </authorList>
    </citation>
    <scope>NUCLEOTIDE SEQUENCE</scope>
    <source>
        <strain evidence="1">EsbW_18-Q3-R4-48_MAXAC.044</strain>
    </source>
</reference>
<sequence length="115" mass="13065">MINSVTFRSYPCSEKRHITLKISQIERNANIAGPHPRPFSRWEKGANPLALWERVGVRAKHSPVLLYDQFVALNCSFRIDQSSLKSVSGMAVPQEQESLELPGYEARFPASGYFR</sequence>
<evidence type="ECO:0000313" key="2">
    <source>
        <dbReference type="Proteomes" id="UP000886602"/>
    </source>
</evidence>
<dbReference type="EMBL" id="JADJNC010000004">
    <property type="protein sequence ID" value="MBK7422130.1"/>
    <property type="molecule type" value="Genomic_DNA"/>
</dbReference>
<dbReference type="Proteomes" id="UP000886602">
    <property type="component" value="Unassembled WGS sequence"/>
</dbReference>
<protein>
    <submittedName>
        <fullName evidence="1">Uncharacterized protein</fullName>
    </submittedName>
</protein>
<name>A0A9D7FBR0_9RHOO</name>
<dbReference type="AlphaFoldDB" id="A0A9D7FBR0"/>
<proteinExistence type="predicted"/>
<gene>
    <name evidence="1" type="ORF">IPJ48_02965</name>
</gene>
<organism evidence="1 2">
    <name type="scientific">Candidatus Propionivibrio dominans</name>
    <dbReference type="NCBI Taxonomy" id="2954373"/>
    <lineage>
        <taxon>Bacteria</taxon>
        <taxon>Pseudomonadati</taxon>
        <taxon>Pseudomonadota</taxon>
        <taxon>Betaproteobacteria</taxon>
        <taxon>Rhodocyclales</taxon>
        <taxon>Rhodocyclaceae</taxon>
        <taxon>Propionivibrio</taxon>
    </lineage>
</organism>
<comment type="caution">
    <text evidence="1">The sequence shown here is derived from an EMBL/GenBank/DDBJ whole genome shotgun (WGS) entry which is preliminary data.</text>
</comment>
<evidence type="ECO:0000313" key="1">
    <source>
        <dbReference type="EMBL" id="MBK7422130.1"/>
    </source>
</evidence>
<accession>A0A9D7FBR0</accession>